<proteinExistence type="predicted"/>
<organism evidence="1 2">
    <name type="scientific">Natronogracilivirga saccharolytica</name>
    <dbReference type="NCBI Taxonomy" id="2812953"/>
    <lineage>
        <taxon>Bacteria</taxon>
        <taxon>Pseudomonadati</taxon>
        <taxon>Balneolota</taxon>
        <taxon>Balneolia</taxon>
        <taxon>Balneolales</taxon>
        <taxon>Cyclonatronaceae</taxon>
        <taxon>Natronogracilivirga</taxon>
    </lineage>
</organism>
<dbReference type="AlphaFoldDB" id="A0A8J7S6Y5"/>
<keyword evidence="2" id="KW-1185">Reference proteome</keyword>
<sequence>MSHANSHQANDGFSKPYELKQILDQAEIDYGRSQEELYRPSHDVVLYSACFFARRALHHYLYYYYKKYNGPDSEKSPHELTVMEMAEYCKQFDKRIASIDFEGMHCSKSDVLEDEEVFFCNDVDKVNSCKSLAEQMRTLVFD</sequence>
<evidence type="ECO:0000313" key="2">
    <source>
        <dbReference type="Proteomes" id="UP000673975"/>
    </source>
</evidence>
<dbReference type="RefSeq" id="WP_210509609.1">
    <property type="nucleotide sequence ID" value="NZ_JAFIDN010000001.1"/>
</dbReference>
<accession>A0A8J7S6Y5</accession>
<evidence type="ECO:0000313" key="1">
    <source>
        <dbReference type="EMBL" id="MBP3191276.1"/>
    </source>
</evidence>
<dbReference type="Proteomes" id="UP000673975">
    <property type="component" value="Unassembled WGS sequence"/>
</dbReference>
<dbReference type="EMBL" id="JAFIDN010000001">
    <property type="protein sequence ID" value="MBP3191276.1"/>
    <property type="molecule type" value="Genomic_DNA"/>
</dbReference>
<name>A0A8J7S6Y5_9BACT</name>
<reference evidence="1" key="1">
    <citation type="submission" date="2021-02" db="EMBL/GenBank/DDBJ databases">
        <title>Natronogracilivirga saccharolytica gen. nov. sp. nov. a new anaerobic, haloalkiliphilic carbohydrate-fermenting bacterium from soda lake and proposing of Cyclonatronumiaceae fam. nov. in the phylum Balneolaeota.</title>
        <authorList>
            <person name="Zhilina T.N."/>
            <person name="Sorokin D.Y."/>
            <person name="Zavarzina D.G."/>
            <person name="Toshchakov S.V."/>
            <person name="Kublanov I.V."/>
        </authorList>
    </citation>
    <scope>NUCLEOTIDE SEQUENCE</scope>
    <source>
        <strain evidence="1">Z-1702</strain>
    </source>
</reference>
<gene>
    <name evidence="1" type="ORF">NATSA_01230</name>
</gene>
<comment type="caution">
    <text evidence="1">The sequence shown here is derived from an EMBL/GenBank/DDBJ whole genome shotgun (WGS) entry which is preliminary data.</text>
</comment>
<protein>
    <recommendedName>
        <fullName evidence="3">HEPN domain-containing protein</fullName>
    </recommendedName>
</protein>
<evidence type="ECO:0008006" key="3">
    <source>
        <dbReference type="Google" id="ProtNLM"/>
    </source>
</evidence>